<gene>
    <name evidence="4" type="ORF">IDM40_12840</name>
</gene>
<evidence type="ECO:0000313" key="5">
    <source>
        <dbReference type="Proteomes" id="UP000806528"/>
    </source>
</evidence>
<dbReference type="Proteomes" id="UP000806528">
    <property type="component" value="Unassembled WGS sequence"/>
</dbReference>
<comment type="caution">
    <text evidence="4">The sequence shown here is derived from an EMBL/GenBank/DDBJ whole genome shotgun (WGS) entry which is preliminary data.</text>
</comment>
<keyword evidence="2" id="KW-0812">Transmembrane</keyword>
<reference evidence="4 5" key="1">
    <citation type="submission" date="2020-09" db="EMBL/GenBank/DDBJ databases">
        <title>Diversity and distribution of actinomycetes associated with coral in the coast of Hainan.</title>
        <authorList>
            <person name="Li F."/>
        </authorList>
    </citation>
    <scope>NUCLEOTIDE SEQUENCE [LARGE SCALE GENOMIC DNA]</scope>
    <source>
        <strain evidence="4 5">HNM0947</strain>
    </source>
</reference>
<keyword evidence="2" id="KW-1133">Transmembrane helix</keyword>
<organism evidence="4 5">
    <name type="scientific">Nocardiopsis coralli</name>
    <dbReference type="NCBI Taxonomy" id="2772213"/>
    <lineage>
        <taxon>Bacteria</taxon>
        <taxon>Bacillati</taxon>
        <taxon>Actinomycetota</taxon>
        <taxon>Actinomycetes</taxon>
        <taxon>Streptosporangiales</taxon>
        <taxon>Nocardiopsidaceae</taxon>
        <taxon>Nocardiopsis</taxon>
    </lineage>
</organism>
<protein>
    <recommendedName>
        <fullName evidence="6">LPXTG-motif cell wall anchor domain-containing protein</fullName>
    </recommendedName>
</protein>
<evidence type="ECO:0000256" key="2">
    <source>
        <dbReference type="SAM" id="Phobius"/>
    </source>
</evidence>
<evidence type="ECO:0000256" key="1">
    <source>
        <dbReference type="SAM" id="MobiDB-lite"/>
    </source>
</evidence>
<keyword evidence="5" id="KW-1185">Reference proteome</keyword>
<feature type="region of interest" description="Disordered" evidence="1">
    <location>
        <begin position="250"/>
        <end position="325"/>
    </location>
</feature>
<feature type="transmembrane region" description="Helical" evidence="2">
    <location>
        <begin position="335"/>
        <end position="356"/>
    </location>
</feature>
<feature type="compositionally biased region" description="Low complexity" evidence="1">
    <location>
        <begin position="262"/>
        <end position="299"/>
    </location>
</feature>
<sequence>MVFLSLSRVFLTAPAALVGAAALALFPLAPAAADTASEDEPGFPASAVSTLVRVDLPDEDTRGFWGRVHAESELGAERSSAEFGSDPTGITPYLEVAGPQRSQVGTSAEDNGRAEAHTSAAGIELFPTAAEEDPLQPRSQEQQPLVAVSGLHTSVACDFHGNLSWEHGLGGSGFSEQVITVLGTPVPADEPEVTQTVEGPGGEDTEVTVTTTEPDGEDARGGTVGTTVTAVQDGEMLFELTLGQVSVECGTPDETADGGAGTAVPAGTGFAAGADQRSGGLPAADGAEAADDSAAGAVTADDRDGIGRDQSADGPPGPGTYREASAEGLPVTGTAVAGLGAVGVLALLSGGVALYLGRRRSAQGDDA</sequence>
<evidence type="ECO:0000256" key="3">
    <source>
        <dbReference type="SAM" id="SignalP"/>
    </source>
</evidence>
<dbReference type="EMBL" id="JADBGI010000010">
    <property type="protein sequence ID" value="MBE2999587.1"/>
    <property type="molecule type" value="Genomic_DNA"/>
</dbReference>
<evidence type="ECO:0008006" key="6">
    <source>
        <dbReference type="Google" id="ProtNLM"/>
    </source>
</evidence>
<keyword evidence="2" id="KW-0472">Membrane</keyword>
<name>A0ABR9P6W6_9ACTN</name>
<accession>A0ABR9P6W6</accession>
<feature type="signal peptide" evidence="3">
    <location>
        <begin position="1"/>
        <end position="31"/>
    </location>
</feature>
<feature type="chain" id="PRO_5046702342" description="LPXTG-motif cell wall anchor domain-containing protein" evidence="3">
    <location>
        <begin position="32"/>
        <end position="367"/>
    </location>
</feature>
<feature type="compositionally biased region" description="Basic and acidic residues" evidence="1">
    <location>
        <begin position="300"/>
        <end position="311"/>
    </location>
</feature>
<evidence type="ECO:0000313" key="4">
    <source>
        <dbReference type="EMBL" id="MBE2999587.1"/>
    </source>
</evidence>
<keyword evidence="3" id="KW-0732">Signal</keyword>
<proteinExistence type="predicted"/>